<dbReference type="Pfam" id="PF03781">
    <property type="entry name" value="FGE-sulfatase"/>
    <property type="match status" value="1"/>
</dbReference>
<evidence type="ECO:0000313" key="5">
    <source>
        <dbReference type="Proteomes" id="UP000251842"/>
    </source>
</evidence>
<name>A0A344J5B4_9GAMM</name>
<organism evidence="4 5">
    <name type="scientific">Solilutibacter oculi</name>
    <dbReference type="NCBI Taxonomy" id="2698682"/>
    <lineage>
        <taxon>Bacteria</taxon>
        <taxon>Pseudomonadati</taxon>
        <taxon>Pseudomonadota</taxon>
        <taxon>Gammaproteobacteria</taxon>
        <taxon>Lysobacterales</taxon>
        <taxon>Lysobacteraceae</taxon>
        <taxon>Solilutibacter</taxon>
    </lineage>
</organism>
<protein>
    <submittedName>
        <fullName evidence="4">Serine/threonine kinase</fullName>
    </submittedName>
</protein>
<keyword evidence="2" id="KW-0732">Signal</keyword>
<keyword evidence="4" id="KW-0808">Transferase</keyword>
<dbReference type="PANTHER" id="PTHR23150:SF35">
    <property type="entry name" value="BLL6746 PROTEIN"/>
    <property type="match status" value="1"/>
</dbReference>
<feature type="signal peptide" evidence="2">
    <location>
        <begin position="1"/>
        <end position="23"/>
    </location>
</feature>
<dbReference type="InterPro" id="IPR005532">
    <property type="entry name" value="SUMF_dom"/>
</dbReference>
<dbReference type="InterPro" id="IPR042095">
    <property type="entry name" value="SUMF_sf"/>
</dbReference>
<keyword evidence="4" id="KW-0418">Kinase</keyword>
<sequence length="613" mass="66007">MPRLAPPLLLLALLLAACGGDDAPPAPEAGSIEARLRRGLVSISGDETPQYPLNWNAPRPAADAPLPELRRHAATALKAGHLYEDAEAAIPLYLAILEREPADEAAHTGLDAARIALYGQGESALDAAHVDLARAHAIAAVARTLSPDAPETQAYLAKVDAADRLQALLEHGETELAAGRLGEDGIGAATAFREVLRNRPGDARALQGMAAIQRVMIERAMQAVTVDDFDAANTWLDDAAKLHPADASPIAGARHRLALRREARVARVYADTLRKLETPGAFGALKAAAGDIDHLRAIARPGDRRIAIAEAKLQQATRYGTHRPGQRFSDALKAGGQGPEMAVIPHGAFMMGAPEKEAGSSKAEWPQHRVTFQRGFAMARTEVTVAQFARFAESTGHATRAQRRGYSVVYDERSGNFVLRNDITWKNDYVGRAARPDMPVLHVDVRDAEAYAEWLSAQTGQPYRLPHEAEFEYALRAGGQTRYPWGDGKPPRGAGNLTGSLDRSPGGRRWGNAFVGYGDGYWGPAPVGRDKVNAFGLHGMAGNVGEWTVDCWHQGYRRAPADGGAWSNPGCRSRVVRGGTWSSAPAQARSAWRMAQAHDVTNARTGFRVVRDL</sequence>
<dbReference type="KEGG" id="lue:DCD74_05500"/>
<evidence type="ECO:0000256" key="2">
    <source>
        <dbReference type="SAM" id="SignalP"/>
    </source>
</evidence>
<reference evidence="5" key="1">
    <citation type="submission" date="2018-05" db="EMBL/GenBank/DDBJ databases">
        <title>Luteimonas pekinense sp. nov., isolated from human Meibomian gland secretions, Beijing, China.</title>
        <authorList>
            <person name="Wen T."/>
            <person name="Bai H."/>
            <person name="Lv H."/>
        </authorList>
    </citation>
    <scope>NUCLEOTIDE SEQUENCE [LARGE SCALE GENOMIC DNA]</scope>
    <source>
        <strain evidence="5">83-4</strain>
    </source>
</reference>
<dbReference type="AlphaFoldDB" id="A0A344J5B4"/>
<keyword evidence="5" id="KW-1185">Reference proteome</keyword>
<dbReference type="OrthoDB" id="9768004at2"/>
<dbReference type="InterPro" id="IPR051043">
    <property type="entry name" value="Sulfatase_Mod_Factor_Kinase"/>
</dbReference>
<dbReference type="GO" id="GO:0120147">
    <property type="term" value="F:formylglycine-generating oxidase activity"/>
    <property type="evidence" value="ECO:0007669"/>
    <property type="project" value="TreeGrafter"/>
</dbReference>
<dbReference type="GO" id="GO:0016301">
    <property type="term" value="F:kinase activity"/>
    <property type="evidence" value="ECO:0007669"/>
    <property type="project" value="UniProtKB-KW"/>
</dbReference>
<dbReference type="Gene3D" id="3.90.1580.10">
    <property type="entry name" value="paralog of FGE (formylglycine-generating enzyme)"/>
    <property type="match status" value="1"/>
</dbReference>
<dbReference type="RefSeq" id="WP_112926437.1">
    <property type="nucleotide sequence ID" value="NZ_CP029556.1"/>
</dbReference>
<proteinExistence type="predicted"/>
<dbReference type="EMBL" id="CP029556">
    <property type="protein sequence ID" value="AXA84224.1"/>
    <property type="molecule type" value="Genomic_DNA"/>
</dbReference>
<dbReference type="PROSITE" id="PS51257">
    <property type="entry name" value="PROKAR_LIPOPROTEIN"/>
    <property type="match status" value="1"/>
</dbReference>
<feature type="chain" id="PRO_5016575095" evidence="2">
    <location>
        <begin position="24"/>
        <end position="613"/>
    </location>
</feature>
<evidence type="ECO:0000256" key="1">
    <source>
        <dbReference type="SAM" id="MobiDB-lite"/>
    </source>
</evidence>
<accession>A0A344J5B4</accession>
<feature type="domain" description="Sulfatase-modifying factor enzyme-like" evidence="3">
    <location>
        <begin position="338"/>
        <end position="611"/>
    </location>
</feature>
<dbReference type="SUPFAM" id="SSF56436">
    <property type="entry name" value="C-type lectin-like"/>
    <property type="match status" value="1"/>
</dbReference>
<dbReference type="PANTHER" id="PTHR23150">
    <property type="entry name" value="SULFATASE MODIFYING FACTOR 1, 2"/>
    <property type="match status" value="1"/>
</dbReference>
<evidence type="ECO:0000313" key="4">
    <source>
        <dbReference type="EMBL" id="AXA84224.1"/>
    </source>
</evidence>
<dbReference type="Proteomes" id="UP000251842">
    <property type="component" value="Chromosome"/>
</dbReference>
<gene>
    <name evidence="4" type="ORF">DCD74_05500</name>
</gene>
<feature type="region of interest" description="Disordered" evidence="1">
    <location>
        <begin position="482"/>
        <end position="504"/>
    </location>
</feature>
<evidence type="ECO:0000259" key="3">
    <source>
        <dbReference type="Pfam" id="PF03781"/>
    </source>
</evidence>
<dbReference type="InterPro" id="IPR016187">
    <property type="entry name" value="CTDL_fold"/>
</dbReference>